<keyword evidence="2" id="KW-0472">Membrane</keyword>
<protein>
    <recommendedName>
        <fullName evidence="3">VWFA domain-containing protein</fullName>
    </recommendedName>
</protein>
<dbReference type="CDD" id="cd00198">
    <property type="entry name" value="vWFA"/>
    <property type="match status" value="1"/>
</dbReference>
<dbReference type="PROSITE" id="PS50234">
    <property type="entry name" value="VWFA"/>
    <property type="match status" value="1"/>
</dbReference>
<evidence type="ECO:0000256" key="1">
    <source>
        <dbReference type="SAM" id="MobiDB-lite"/>
    </source>
</evidence>
<sequence length="655" mass="71978">MSTAALASPGTNRWAGRKVPLQLVAPPPVETPSLWERIGTAPAWLVSLGVHVAVLAMLAGITIIVPADAIKTILTSEITPEEIDQFKVENVVLETEVGNDSLANILSPSMAASTESQPLDQEMQREVEMVDFPAPSPAASAVEVPNDAVLTTEFAAEGMTEYTGGVEGAIDVLTREIAARLRENETTVVWMLDASLSLEETRDALADRFEAVYAQLGNTGDIDTDHLRTAVATFGEGVELLTPEAVVDVAPLAELMRNVTPDESGQENVFTALKVVGRELLPERTREKRTLMFVIVTDEKGDDDGDLENVIGQFKRYGVPVYVVGNAAPFGRDKGYVTYTWKEGDRQYTLPRPVDAGPETVMPERLRLGFWGPGGEVENERLSSGYGPYALTRLCVETGGMYLVADDTNRKKFDPQLMRSYGPDYRPIADYTRDVMSNGAKRALIEAAGNSRATEIPNPQLVFAAVDDTRLRREITEAQKPMAVISYRLTMLQTKLEAGLADRAKLTEPRWRAGFDLALGRVYATQARALGYNTVLAEMKSDPKPFERENSNEWLLRGAPESDAGGEVKQLTRKSRELLARVIDEHPGTPWARLAEKELATPLGWEWRERNNEILRAIDNGATPAEAAAMFAPEDDNQRRAMQMGEQGPKNPPKL</sequence>
<dbReference type="InterPro" id="IPR002035">
    <property type="entry name" value="VWF_A"/>
</dbReference>
<evidence type="ECO:0000256" key="2">
    <source>
        <dbReference type="SAM" id="Phobius"/>
    </source>
</evidence>
<organism evidence="4 5">
    <name type="scientific">Alienimonas chondri</name>
    <dbReference type="NCBI Taxonomy" id="2681879"/>
    <lineage>
        <taxon>Bacteria</taxon>
        <taxon>Pseudomonadati</taxon>
        <taxon>Planctomycetota</taxon>
        <taxon>Planctomycetia</taxon>
        <taxon>Planctomycetales</taxon>
        <taxon>Planctomycetaceae</taxon>
        <taxon>Alienimonas</taxon>
    </lineage>
</organism>
<keyword evidence="5" id="KW-1185">Reference proteome</keyword>
<evidence type="ECO:0000313" key="4">
    <source>
        <dbReference type="EMBL" id="NNJ24404.1"/>
    </source>
</evidence>
<dbReference type="InterPro" id="IPR036465">
    <property type="entry name" value="vWFA_dom_sf"/>
</dbReference>
<reference evidence="4 5" key="1">
    <citation type="journal article" date="2020" name="Syst. Appl. Microbiol.">
        <title>Alienimonas chondri sp. nov., a novel planctomycete isolated from the biofilm of the red alga Chondrus crispus.</title>
        <authorList>
            <person name="Vitorino I."/>
            <person name="Albuquerque L."/>
            <person name="Wiegand S."/>
            <person name="Kallscheuer N."/>
            <person name="da Costa M.S."/>
            <person name="Lobo-da-Cunha A."/>
            <person name="Jogler C."/>
            <person name="Lage O.M."/>
        </authorList>
    </citation>
    <scope>NUCLEOTIDE SEQUENCE [LARGE SCALE GENOMIC DNA]</scope>
    <source>
        <strain evidence="4 5">LzC2</strain>
    </source>
</reference>
<gene>
    <name evidence="4" type="ORF">LzC2_04610</name>
</gene>
<dbReference type="Pfam" id="PF00092">
    <property type="entry name" value="VWA"/>
    <property type="match status" value="1"/>
</dbReference>
<comment type="caution">
    <text evidence="4">The sequence shown here is derived from an EMBL/GenBank/DDBJ whole genome shotgun (WGS) entry which is preliminary data.</text>
</comment>
<name>A0ABX1V8E1_9PLAN</name>
<evidence type="ECO:0000313" key="5">
    <source>
        <dbReference type="Proteomes" id="UP000609651"/>
    </source>
</evidence>
<dbReference type="SUPFAM" id="SSF53300">
    <property type="entry name" value="vWA-like"/>
    <property type="match status" value="1"/>
</dbReference>
<dbReference type="RefSeq" id="WP_171183316.1">
    <property type="nucleotide sequence ID" value="NZ_WTPX01000008.1"/>
</dbReference>
<accession>A0ABX1V8E1</accession>
<dbReference type="Proteomes" id="UP000609651">
    <property type="component" value="Unassembled WGS sequence"/>
</dbReference>
<dbReference type="EMBL" id="WTPX01000008">
    <property type="protein sequence ID" value="NNJ24404.1"/>
    <property type="molecule type" value="Genomic_DNA"/>
</dbReference>
<dbReference type="Gene3D" id="3.40.50.410">
    <property type="entry name" value="von Willebrand factor, type A domain"/>
    <property type="match status" value="1"/>
</dbReference>
<evidence type="ECO:0000259" key="3">
    <source>
        <dbReference type="PROSITE" id="PS50234"/>
    </source>
</evidence>
<keyword evidence="2" id="KW-0812">Transmembrane</keyword>
<feature type="domain" description="VWFA" evidence="3">
    <location>
        <begin position="187"/>
        <end position="325"/>
    </location>
</feature>
<proteinExistence type="predicted"/>
<feature type="transmembrane region" description="Helical" evidence="2">
    <location>
        <begin position="43"/>
        <end position="65"/>
    </location>
</feature>
<feature type="region of interest" description="Disordered" evidence="1">
    <location>
        <begin position="634"/>
        <end position="655"/>
    </location>
</feature>
<keyword evidence="2" id="KW-1133">Transmembrane helix</keyword>